<dbReference type="InterPro" id="IPR050147">
    <property type="entry name" value="Ser/Thr_Dehydratase"/>
</dbReference>
<evidence type="ECO:0000256" key="6">
    <source>
        <dbReference type="ARBA" id="ARBA00049144"/>
    </source>
</evidence>
<dbReference type="GeneID" id="5144096"/>
<dbReference type="STRING" id="351160.LRC583"/>
<dbReference type="PANTHER" id="PTHR48078:SF6">
    <property type="entry name" value="L-THREONINE DEHYDRATASE CATABOLIC TDCB"/>
    <property type="match status" value="1"/>
</dbReference>
<accession>Q0W7Y3</accession>
<dbReference type="GO" id="GO:0006567">
    <property type="term" value="P:L-threonine catabolic process"/>
    <property type="evidence" value="ECO:0007669"/>
    <property type="project" value="TreeGrafter"/>
</dbReference>
<keyword evidence="4 8" id="KW-0663">Pyridoxal phosphate</keyword>
<sequence>MQIKYLQCARCGRTYPREEVRYRCECGDSIELIYDYSEIRGRISWDQLRSRPFDHWRYREFYPHLDVWSIISMGEGGTPLVRSRNIAREPGFGELFFKLESLNPTGSFKDRGSTVEISQAYHYLCHHGECENEIVCASTGNMGASVAAYCARGGIRCTIYVPNDTAKIKLLQMMAHGAEIVRVDGDYTVAMHTAKREYEERGRYLAGDYPYRGEGEKSVGLEVIDQLNGVPDYIVCPIGNGTLVHGIWKGLKELKITGLLQRLPKIIGVQAGGCNTVARSFEEGRDDITPVVPHTLMDAVACGDPLDGTWALRAIRESEGWATAVSDVEGARARDLLGKKEGIFAELSGALSMAGLIKAYQAEVIEKDARVVALVTGHGLKEPETFEDEIRTIGELVNVRDSILPLANRPESQ</sequence>
<evidence type="ECO:0000256" key="9">
    <source>
        <dbReference type="PIRSR" id="PIRSR038945-1"/>
    </source>
</evidence>
<dbReference type="UniPathway" id="UPA00050">
    <property type="reaction ID" value="UER00065"/>
</dbReference>
<comment type="cofactor">
    <cofactor evidence="1 8 9">
        <name>pyridoxal 5'-phosphate</name>
        <dbReference type="ChEBI" id="CHEBI:597326"/>
    </cofactor>
</comment>
<dbReference type="KEGG" id="rci:LRC583"/>
<keyword evidence="13" id="KW-1185">Reference proteome</keyword>
<dbReference type="GO" id="GO:0009088">
    <property type="term" value="P:threonine biosynthetic process"/>
    <property type="evidence" value="ECO:0007669"/>
    <property type="project" value="UniProtKB-UniRule"/>
</dbReference>
<name>Q0W7Y3_METAR</name>
<organism evidence="12 13">
    <name type="scientific">Methanocella arvoryzae (strain DSM 22066 / NBRC 105507 / MRE50)</name>
    <dbReference type="NCBI Taxonomy" id="351160"/>
    <lineage>
        <taxon>Archaea</taxon>
        <taxon>Methanobacteriati</taxon>
        <taxon>Methanobacteriota</taxon>
        <taxon>Stenosarchaea group</taxon>
        <taxon>Methanomicrobia</taxon>
        <taxon>Methanocellales</taxon>
        <taxon>Methanocellaceae</taxon>
        <taxon>Methanocella</taxon>
    </lineage>
</organism>
<dbReference type="GO" id="GO:0009097">
    <property type="term" value="P:isoleucine biosynthetic process"/>
    <property type="evidence" value="ECO:0007669"/>
    <property type="project" value="TreeGrafter"/>
</dbReference>
<dbReference type="InterPro" id="IPR026260">
    <property type="entry name" value="Thr_Synthase_bac/arc"/>
</dbReference>
<dbReference type="Proteomes" id="UP000000663">
    <property type="component" value="Chromosome"/>
</dbReference>
<dbReference type="PANTHER" id="PTHR48078">
    <property type="entry name" value="THREONINE DEHYDRATASE, MITOCHONDRIAL-RELATED"/>
    <property type="match status" value="1"/>
</dbReference>
<comment type="function">
    <text evidence="8">Catalyzes the gamma-elimination of phosphate from L-phosphohomoserine and the beta-addition of water to produce L-threonine.</text>
</comment>
<reference evidence="12 13" key="1">
    <citation type="journal article" date="2006" name="Science">
        <title>Genome of rice cluster I archaea -- the key methane producers in the rice rhizosphere.</title>
        <authorList>
            <person name="Erkel C."/>
            <person name="Kube M."/>
            <person name="Reinhardt R."/>
            <person name="Liesack W."/>
        </authorList>
    </citation>
    <scope>NUCLEOTIDE SEQUENCE [LARGE SCALE GENOMIC DNA]</scope>
    <source>
        <strain evidence="13">DSM 22066 / NBRC 105507 / MRE50</strain>
    </source>
</reference>
<dbReference type="GO" id="GO:0003941">
    <property type="term" value="F:L-serine ammonia-lyase activity"/>
    <property type="evidence" value="ECO:0007669"/>
    <property type="project" value="TreeGrafter"/>
</dbReference>
<evidence type="ECO:0000256" key="7">
    <source>
        <dbReference type="NCBIfam" id="TIGR00260"/>
    </source>
</evidence>
<dbReference type="GO" id="GO:0004795">
    <property type="term" value="F:threonine synthase activity"/>
    <property type="evidence" value="ECO:0007669"/>
    <property type="project" value="UniProtKB-UniRule"/>
</dbReference>
<dbReference type="Gene3D" id="3.40.50.1100">
    <property type="match status" value="2"/>
</dbReference>
<evidence type="ECO:0000313" key="13">
    <source>
        <dbReference type="Proteomes" id="UP000000663"/>
    </source>
</evidence>
<evidence type="ECO:0000259" key="11">
    <source>
        <dbReference type="Pfam" id="PF00291"/>
    </source>
</evidence>
<evidence type="ECO:0000256" key="8">
    <source>
        <dbReference type="PIRNR" id="PIRNR038945"/>
    </source>
</evidence>
<dbReference type="NCBIfam" id="TIGR00260">
    <property type="entry name" value="thrC"/>
    <property type="match status" value="1"/>
</dbReference>
<protein>
    <recommendedName>
        <fullName evidence="3 7">Threonine synthase</fullName>
        <ecNumber evidence="7 8">4.2.3.1</ecNumber>
    </recommendedName>
</protein>
<dbReference type="SUPFAM" id="SSF53686">
    <property type="entry name" value="Tryptophan synthase beta subunit-like PLP-dependent enzymes"/>
    <property type="match status" value="1"/>
</dbReference>
<comment type="similarity">
    <text evidence="2 8">Belongs to the threonine synthase family.</text>
</comment>
<evidence type="ECO:0000256" key="10">
    <source>
        <dbReference type="PIRSR" id="PIRSR038945-2"/>
    </source>
</evidence>
<feature type="modified residue" description="N6-(pyridoxal phosphate)lysine" evidence="10">
    <location>
        <position position="109"/>
    </location>
</feature>
<dbReference type="InterPro" id="IPR036052">
    <property type="entry name" value="TrpB-like_PALP_sf"/>
</dbReference>
<feature type="binding site" evidence="9">
    <location>
        <position position="141"/>
    </location>
    <ligand>
        <name>pyridoxal 5'-phosphate</name>
        <dbReference type="ChEBI" id="CHEBI:597326"/>
    </ligand>
</feature>
<dbReference type="EMBL" id="AM114193">
    <property type="protein sequence ID" value="CAJ35510.1"/>
    <property type="molecule type" value="Genomic_DNA"/>
</dbReference>
<dbReference type="eggNOG" id="arCOG01434">
    <property type="taxonomic scope" value="Archaea"/>
</dbReference>
<keyword evidence="8" id="KW-0791">Threonine biosynthesis</keyword>
<proteinExistence type="inferred from homology"/>
<dbReference type="GO" id="GO:0004794">
    <property type="term" value="F:threonine deaminase activity"/>
    <property type="evidence" value="ECO:0007669"/>
    <property type="project" value="TreeGrafter"/>
</dbReference>
<comment type="pathway">
    <text evidence="8">Amino-acid biosynthesis; L-threonine biosynthesis; L-threonine from L-aspartate: step 5/5.</text>
</comment>
<feature type="binding site" evidence="9">
    <location>
        <position position="376"/>
    </location>
    <ligand>
        <name>pyridoxal 5'-phosphate</name>
        <dbReference type="ChEBI" id="CHEBI:597326"/>
    </ligand>
</feature>
<feature type="domain" description="Tryptophan synthase beta chain-like PALP" evidence="11">
    <location>
        <begin position="71"/>
        <end position="377"/>
    </location>
</feature>
<dbReference type="AlphaFoldDB" id="Q0W7Y3"/>
<evidence type="ECO:0000256" key="5">
    <source>
        <dbReference type="ARBA" id="ARBA00023239"/>
    </source>
</evidence>
<dbReference type="InterPro" id="IPR001926">
    <property type="entry name" value="TrpB-like_PALP"/>
</dbReference>
<keyword evidence="5 8" id="KW-0456">Lyase</keyword>
<evidence type="ECO:0000256" key="2">
    <source>
        <dbReference type="ARBA" id="ARBA00005517"/>
    </source>
</evidence>
<evidence type="ECO:0000256" key="3">
    <source>
        <dbReference type="ARBA" id="ARBA00018679"/>
    </source>
</evidence>
<dbReference type="GO" id="GO:0006565">
    <property type="term" value="P:L-serine catabolic process"/>
    <property type="evidence" value="ECO:0007669"/>
    <property type="project" value="TreeGrafter"/>
</dbReference>
<dbReference type="EC" id="4.2.3.1" evidence="7 8"/>
<dbReference type="PIRSF" id="PIRSF038945">
    <property type="entry name" value="Thr_synthase"/>
    <property type="match status" value="1"/>
</dbReference>
<dbReference type="RefSeq" id="WP_012036984.1">
    <property type="nucleotide sequence ID" value="NC_009464.1"/>
</dbReference>
<evidence type="ECO:0000313" key="12">
    <source>
        <dbReference type="EMBL" id="CAJ35510.1"/>
    </source>
</evidence>
<gene>
    <name evidence="12" type="primary">thrC-3</name>
    <name evidence="12" type="ORF">LRC583</name>
</gene>
<evidence type="ECO:0000256" key="4">
    <source>
        <dbReference type="ARBA" id="ARBA00022898"/>
    </source>
</evidence>
<comment type="catalytic activity">
    <reaction evidence="6 8">
        <text>O-phospho-L-homoserine + H2O = L-threonine + phosphate</text>
        <dbReference type="Rhea" id="RHEA:10840"/>
        <dbReference type="ChEBI" id="CHEBI:15377"/>
        <dbReference type="ChEBI" id="CHEBI:43474"/>
        <dbReference type="ChEBI" id="CHEBI:57590"/>
        <dbReference type="ChEBI" id="CHEBI:57926"/>
        <dbReference type="EC" id="4.2.3.1"/>
    </reaction>
</comment>
<dbReference type="PATRIC" id="fig|351160.9.peg.2726"/>
<keyword evidence="8" id="KW-0028">Amino-acid biosynthesis</keyword>
<dbReference type="Pfam" id="PF00291">
    <property type="entry name" value="PALP"/>
    <property type="match status" value="1"/>
</dbReference>
<evidence type="ECO:0000256" key="1">
    <source>
        <dbReference type="ARBA" id="ARBA00001933"/>
    </source>
</evidence>
<dbReference type="OrthoDB" id="6371at2157"/>
<dbReference type="CDD" id="cd01563">
    <property type="entry name" value="Thr-synth_1"/>
    <property type="match status" value="1"/>
</dbReference>
<dbReference type="InterPro" id="IPR004450">
    <property type="entry name" value="Thr_synthase-like"/>
</dbReference>